<feature type="transmembrane region" description="Helical" evidence="2">
    <location>
        <begin position="60"/>
        <end position="81"/>
    </location>
</feature>
<sequence>MGYRYQSGKLKEATPDIFRLLTQISYLESYFSKYFFTKSKKSVFSSTWQKKKKKKKKGGGGGGGGFFFFFFFLFFFFFFFFSERLLKEIQHVIICFKNDQILQVLLRSWRRKC</sequence>
<proteinExistence type="predicted"/>
<name>A0A8D8U3D8_9HEMI</name>
<keyword evidence="2" id="KW-0812">Transmembrane</keyword>
<feature type="compositionally biased region" description="Basic residues" evidence="1">
    <location>
        <begin position="49"/>
        <end position="58"/>
    </location>
</feature>
<keyword evidence="2" id="KW-0472">Membrane</keyword>
<feature type="region of interest" description="Disordered" evidence="1">
    <location>
        <begin position="42"/>
        <end position="62"/>
    </location>
</feature>
<organism evidence="3">
    <name type="scientific">Cacopsylla melanoneura</name>
    <dbReference type="NCBI Taxonomy" id="428564"/>
    <lineage>
        <taxon>Eukaryota</taxon>
        <taxon>Metazoa</taxon>
        <taxon>Ecdysozoa</taxon>
        <taxon>Arthropoda</taxon>
        <taxon>Hexapoda</taxon>
        <taxon>Insecta</taxon>
        <taxon>Pterygota</taxon>
        <taxon>Neoptera</taxon>
        <taxon>Paraneoptera</taxon>
        <taxon>Hemiptera</taxon>
        <taxon>Sternorrhyncha</taxon>
        <taxon>Psylloidea</taxon>
        <taxon>Psyllidae</taxon>
        <taxon>Psyllinae</taxon>
        <taxon>Cacopsylla</taxon>
    </lineage>
</organism>
<keyword evidence="2" id="KW-1133">Transmembrane helix</keyword>
<reference evidence="3" key="1">
    <citation type="submission" date="2021-05" db="EMBL/GenBank/DDBJ databases">
        <authorList>
            <person name="Alioto T."/>
            <person name="Alioto T."/>
            <person name="Gomez Garrido J."/>
        </authorList>
    </citation>
    <scope>NUCLEOTIDE SEQUENCE</scope>
</reference>
<evidence type="ECO:0000256" key="1">
    <source>
        <dbReference type="SAM" id="MobiDB-lite"/>
    </source>
</evidence>
<dbReference type="AlphaFoldDB" id="A0A8D8U3D8"/>
<dbReference type="EMBL" id="HBUF01338744">
    <property type="protein sequence ID" value="CAG6698655.1"/>
    <property type="molecule type" value="Transcribed_RNA"/>
</dbReference>
<accession>A0A8D8U3D8</accession>
<dbReference type="EMBL" id="HBUF01338776">
    <property type="protein sequence ID" value="CAG6698769.1"/>
    <property type="molecule type" value="Transcribed_RNA"/>
</dbReference>
<evidence type="ECO:0000313" key="3">
    <source>
        <dbReference type="EMBL" id="CAG6698769.1"/>
    </source>
</evidence>
<evidence type="ECO:0000256" key="2">
    <source>
        <dbReference type="SAM" id="Phobius"/>
    </source>
</evidence>
<protein>
    <submittedName>
        <fullName evidence="3">Uncharacterized protein</fullName>
    </submittedName>
</protein>